<dbReference type="GO" id="GO:0032541">
    <property type="term" value="C:cortical endoplasmic reticulum"/>
    <property type="evidence" value="ECO:0007669"/>
    <property type="project" value="TreeGrafter"/>
</dbReference>
<dbReference type="GO" id="GO:0097038">
    <property type="term" value="C:perinuclear endoplasmic reticulum"/>
    <property type="evidence" value="ECO:0007669"/>
    <property type="project" value="TreeGrafter"/>
</dbReference>
<reference evidence="3 4" key="1">
    <citation type="journal article" date="2014" name="Genome Announc.">
        <title>Genome sequence of the basidiomycetous fungus Pseudozyma aphidis DSM70725, an efficient producer of biosurfactant mannosylerythritol lipids.</title>
        <authorList>
            <person name="Lorenz S."/>
            <person name="Guenther M."/>
            <person name="Grumaz C."/>
            <person name="Rupp S."/>
            <person name="Zibek S."/>
            <person name="Sohn K."/>
        </authorList>
    </citation>
    <scope>NUCLEOTIDE SEQUENCE [LARGE SCALE GENOMIC DNA]</scope>
    <source>
        <strain evidence="4">ATCC 32657 / CBS 517.83 / DSM 70725 / JCM 10318 / NBRC 10182 / NRRL Y-7954 / St-0401</strain>
    </source>
</reference>
<feature type="transmembrane region" description="Helical" evidence="2">
    <location>
        <begin position="216"/>
        <end position="235"/>
    </location>
</feature>
<evidence type="ECO:0000256" key="1">
    <source>
        <dbReference type="SAM" id="MobiDB-lite"/>
    </source>
</evidence>
<dbReference type="GO" id="GO:0005789">
    <property type="term" value="C:endoplasmic reticulum membrane"/>
    <property type="evidence" value="ECO:0007669"/>
    <property type="project" value="TreeGrafter"/>
</dbReference>
<feature type="region of interest" description="Disordered" evidence="1">
    <location>
        <begin position="90"/>
        <end position="133"/>
    </location>
</feature>
<feature type="transmembrane region" description="Helical" evidence="2">
    <location>
        <begin position="839"/>
        <end position="860"/>
    </location>
</feature>
<sequence>MQEKLSAIIWLLPASEKFREKAASKLDFLRCAAAAAAAAAAAVCAFSLCAPLSRSASNLQPLSQPGHHPPLLSASPPSFCLRRIPTRHTPRSLRARYPQPHRSNSNSPAPPCFDNPPHPARPTQPANDNVQPSALNNRTFTHVRNAAMSYLGTLAVNFGRVATFIQVLFYLPLALDIAGQDAFLALSASLASYYLFLSTVRLLTNGTRLAWIGQTLAVFQFVVVPACLLVCFNVYSPPSATIFPPRRPDSLDKTASEAISSLFTRSSSRTAHLDPDALDDLHSLTGVAWLDHLVSASVAFFFWLARRVPRWWHTLLRISSPFFSLLEGVASLLVIQSLASTSRWIIASLLEGVASLLVIQSLASTSRWIIASSLAAPSARYPPRAAARGQSQPKSAAWVSNTFIMRSLASIGFGASEVWQIFFLLVSATIYVTAAFALYVSFDGATKDRPGTAAAIATSVTSTLWLTAIAFAMRKGNVIETSLMFAYVVFNIYQLGPSLSFTPDPISLIRSFKVDTHARTFVDKLPRSLQASLTGKLLQAASGLVEVIAHWLGQSVDFLHAAAAALPKSVIVSLVYRLMVLYAASRILPMLKGSVAPREPAEREHIAAQWGRTSRQAGEDESDWSSSSGTESDSSSEEGTEVEELEEEVWDDDEGRWVLQRRRLRRRTRRRTPMDAAVDTESESDTDGAKYSEDDSGIAYHEPSLAEQLKEPEPGIEATLQSAPSTAPRGAGAGRTRGKPRRRRRGAPRAPAASPPESTHEAVGESSGVRKRPSMSRPPSARTHKRARPTTPTRASPHAAAAAETPPFGSAISIVVSYSRLILIAVYSHLLLLDQANQIYWRFLTVAITLLLWGLEIVIATEDVVVGGVGELGSAAARS</sequence>
<keyword evidence="2" id="KW-0472">Membrane</keyword>
<feature type="transmembrane region" description="Helical" evidence="2">
    <location>
        <begin position="147"/>
        <end position="171"/>
    </location>
</feature>
<protein>
    <submittedName>
        <fullName evidence="3">Uncharacterized protein</fullName>
    </submittedName>
</protein>
<feature type="transmembrane region" description="Helical" evidence="2">
    <location>
        <begin position="454"/>
        <end position="473"/>
    </location>
</feature>
<accession>W3VRC4</accession>
<keyword evidence="2" id="KW-1133">Transmembrane helix</keyword>
<feature type="region of interest" description="Disordered" evidence="1">
    <location>
        <begin position="720"/>
        <end position="803"/>
    </location>
</feature>
<proteinExistence type="predicted"/>
<keyword evidence="4" id="KW-1185">Reference proteome</keyword>
<dbReference type="HOGENOM" id="CLU_380908_0_0_1"/>
<feature type="transmembrane region" description="Helical" evidence="2">
    <location>
        <begin position="286"/>
        <end position="305"/>
    </location>
</feature>
<dbReference type="GO" id="GO:0048309">
    <property type="term" value="P:endoplasmic reticulum inheritance"/>
    <property type="evidence" value="ECO:0007669"/>
    <property type="project" value="TreeGrafter"/>
</dbReference>
<dbReference type="OrthoDB" id="5577218at2759"/>
<gene>
    <name evidence="3" type="ORF">PaG_01599</name>
</gene>
<dbReference type="Proteomes" id="UP000019462">
    <property type="component" value="Unassembled WGS sequence"/>
</dbReference>
<dbReference type="InterPro" id="IPR013635">
    <property type="entry name" value="Ice2"/>
</dbReference>
<feature type="compositionally biased region" description="Basic residues" evidence="1">
    <location>
        <begin position="736"/>
        <end position="747"/>
    </location>
</feature>
<feature type="region of interest" description="Disordered" evidence="1">
    <location>
        <begin position="667"/>
        <end position="696"/>
    </location>
</feature>
<dbReference type="EMBL" id="AWNI01000008">
    <property type="protein sequence ID" value="ETS63321.1"/>
    <property type="molecule type" value="Genomic_DNA"/>
</dbReference>
<evidence type="ECO:0000313" key="4">
    <source>
        <dbReference type="Proteomes" id="UP000019462"/>
    </source>
</evidence>
<dbReference type="PANTHER" id="PTHR31726">
    <property type="entry name" value="PROTEIN ICE2"/>
    <property type="match status" value="1"/>
</dbReference>
<feature type="compositionally biased region" description="Pro residues" evidence="1">
    <location>
        <begin position="108"/>
        <end position="122"/>
    </location>
</feature>
<organism evidence="3 4">
    <name type="scientific">Moesziomyces aphidis</name>
    <name type="common">Pseudozyma aphidis</name>
    <dbReference type="NCBI Taxonomy" id="84754"/>
    <lineage>
        <taxon>Eukaryota</taxon>
        <taxon>Fungi</taxon>
        <taxon>Dikarya</taxon>
        <taxon>Basidiomycota</taxon>
        <taxon>Ustilaginomycotina</taxon>
        <taxon>Ustilaginomycetes</taxon>
        <taxon>Ustilaginales</taxon>
        <taxon>Ustilaginaceae</taxon>
        <taxon>Moesziomyces</taxon>
    </lineage>
</organism>
<feature type="compositionally biased region" description="Polar residues" evidence="1">
    <location>
        <begin position="124"/>
        <end position="133"/>
    </location>
</feature>
<evidence type="ECO:0000256" key="2">
    <source>
        <dbReference type="SAM" id="Phobius"/>
    </source>
</evidence>
<comment type="caution">
    <text evidence="3">The sequence shown here is derived from an EMBL/GenBank/DDBJ whole genome shotgun (WGS) entry which is preliminary data.</text>
</comment>
<evidence type="ECO:0000313" key="3">
    <source>
        <dbReference type="EMBL" id="ETS63321.1"/>
    </source>
</evidence>
<dbReference type="GO" id="GO:0000921">
    <property type="term" value="P:septin ring assembly"/>
    <property type="evidence" value="ECO:0007669"/>
    <property type="project" value="TreeGrafter"/>
</dbReference>
<feature type="compositionally biased region" description="Acidic residues" evidence="1">
    <location>
        <begin position="634"/>
        <end position="651"/>
    </location>
</feature>
<name>W3VRC4_MOEAP</name>
<feature type="compositionally biased region" description="Low complexity" evidence="1">
    <location>
        <begin position="624"/>
        <end position="633"/>
    </location>
</feature>
<feature type="transmembrane region" description="Helical" evidence="2">
    <location>
        <begin position="421"/>
        <end position="442"/>
    </location>
</feature>
<dbReference type="PANTHER" id="PTHR31726:SF2">
    <property type="entry name" value="PROTEIN ICE2"/>
    <property type="match status" value="1"/>
</dbReference>
<feature type="region of interest" description="Disordered" evidence="1">
    <location>
        <begin position="598"/>
        <end position="651"/>
    </location>
</feature>
<feature type="transmembrane region" description="Helical" evidence="2">
    <location>
        <begin position="183"/>
        <end position="204"/>
    </location>
</feature>
<keyword evidence="2" id="KW-0812">Transmembrane</keyword>
<feature type="transmembrane region" description="Helical" evidence="2">
    <location>
        <begin position="325"/>
        <end position="346"/>
    </location>
</feature>
<dbReference type="AlphaFoldDB" id="W3VRC4"/>
<feature type="transmembrane region" description="Helical" evidence="2">
    <location>
        <begin position="808"/>
        <end position="827"/>
    </location>
</feature>
<feature type="compositionally biased region" description="Low complexity" evidence="1">
    <location>
        <begin position="789"/>
        <end position="803"/>
    </location>
</feature>
<dbReference type="Pfam" id="PF08426">
    <property type="entry name" value="ICE2"/>
    <property type="match status" value="2"/>
</dbReference>